<keyword evidence="2" id="KW-0456">Lyase</keyword>
<dbReference type="GO" id="GO:0070205">
    <property type="term" value="F:2-succinyl-6-hydroxy-2,4-cyclohexadiene-1-carboxylate synthase activity"/>
    <property type="evidence" value="ECO:0007669"/>
    <property type="project" value="UniProtKB-EC"/>
</dbReference>
<organism evidence="2">
    <name type="scientific">bioreactor metagenome</name>
    <dbReference type="NCBI Taxonomy" id="1076179"/>
    <lineage>
        <taxon>unclassified sequences</taxon>
        <taxon>metagenomes</taxon>
        <taxon>ecological metagenomes</taxon>
    </lineage>
</organism>
<dbReference type="InterPro" id="IPR050266">
    <property type="entry name" value="AB_hydrolase_sf"/>
</dbReference>
<feature type="domain" description="AB hydrolase-1" evidence="1">
    <location>
        <begin position="29"/>
        <end position="289"/>
    </location>
</feature>
<dbReference type="SUPFAM" id="SSF53474">
    <property type="entry name" value="alpha/beta-Hydrolases"/>
    <property type="match status" value="1"/>
</dbReference>
<dbReference type="EC" id="4.2.99.20" evidence="2"/>
<dbReference type="EMBL" id="VSSQ01006641">
    <property type="protein sequence ID" value="MPM33378.1"/>
    <property type="molecule type" value="Genomic_DNA"/>
</dbReference>
<name>A0A644YZA5_9ZZZZ</name>
<dbReference type="Gene3D" id="3.40.50.1820">
    <property type="entry name" value="alpha/beta hydrolase"/>
    <property type="match status" value="1"/>
</dbReference>
<evidence type="ECO:0000259" key="1">
    <source>
        <dbReference type="Pfam" id="PF12697"/>
    </source>
</evidence>
<gene>
    <name evidence="2" type="primary">menH_25</name>
    <name evidence="2" type="ORF">SDC9_79952</name>
</gene>
<protein>
    <submittedName>
        <fullName evidence="2">2-succinyl-6-hydroxy-2, 4-cyclohexadiene-1-carboxylate synthase</fullName>
        <ecNumber evidence="2">4.2.99.20</ecNumber>
    </submittedName>
</protein>
<reference evidence="2" key="1">
    <citation type="submission" date="2019-08" db="EMBL/GenBank/DDBJ databases">
        <authorList>
            <person name="Kucharzyk K."/>
            <person name="Murdoch R.W."/>
            <person name="Higgins S."/>
            <person name="Loffler F."/>
        </authorList>
    </citation>
    <scope>NUCLEOTIDE SEQUENCE</scope>
</reference>
<sequence length="296" mass="32584">MKQYPVEFLKLSDGETLAYRTCGSGKRNLVLIHGNMSSSVHYQTLMERLEKDFTIYAVDMRGFGDSTYHKPFDTLKELADEIGEFLRLKGIADPVLLGWSTGGGVVMELAADLGDAVRGIILLSSVALQGYPLLRKDETGAPIEGAYLTTREEIAADPVQVAPVLAAYPKNDREFFRAVWNAAIYQNGQPETADYELYLDAILKQRNLLDIDYSLVHFNVTDQPSPVEPGSGRARLITCPVVLVHGESDLVVPVETARQAKEFFGEQAQLHILPGLSHSVVTDDTEALAGIVRQFA</sequence>
<dbReference type="GO" id="GO:0016020">
    <property type="term" value="C:membrane"/>
    <property type="evidence" value="ECO:0007669"/>
    <property type="project" value="TreeGrafter"/>
</dbReference>
<proteinExistence type="predicted"/>
<dbReference type="Pfam" id="PF12697">
    <property type="entry name" value="Abhydrolase_6"/>
    <property type="match status" value="1"/>
</dbReference>
<dbReference type="AlphaFoldDB" id="A0A644YZA5"/>
<dbReference type="PANTHER" id="PTHR43798:SF33">
    <property type="entry name" value="HYDROLASE, PUTATIVE (AFU_ORTHOLOGUE AFUA_2G14860)-RELATED"/>
    <property type="match status" value="1"/>
</dbReference>
<evidence type="ECO:0000313" key="2">
    <source>
        <dbReference type="EMBL" id="MPM33378.1"/>
    </source>
</evidence>
<dbReference type="InterPro" id="IPR000073">
    <property type="entry name" value="AB_hydrolase_1"/>
</dbReference>
<dbReference type="InterPro" id="IPR029058">
    <property type="entry name" value="AB_hydrolase_fold"/>
</dbReference>
<comment type="caution">
    <text evidence="2">The sequence shown here is derived from an EMBL/GenBank/DDBJ whole genome shotgun (WGS) entry which is preliminary data.</text>
</comment>
<accession>A0A644YZA5</accession>
<dbReference type="PANTHER" id="PTHR43798">
    <property type="entry name" value="MONOACYLGLYCEROL LIPASE"/>
    <property type="match status" value="1"/>
</dbReference>